<dbReference type="EMBL" id="JAZDWU010000002">
    <property type="protein sequence ID" value="KAL0010030.1"/>
    <property type="molecule type" value="Genomic_DNA"/>
</dbReference>
<dbReference type="GO" id="GO:0004523">
    <property type="term" value="F:RNA-DNA hybrid ribonuclease activity"/>
    <property type="evidence" value="ECO:0007669"/>
    <property type="project" value="InterPro"/>
</dbReference>
<dbReference type="GO" id="GO:0003676">
    <property type="term" value="F:nucleic acid binding"/>
    <property type="evidence" value="ECO:0007669"/>
    <property type="project" value="InterPro"/>
</dbReference>
<protein>
    <recommendedName>
        <fullName evidence="1">RNase H type-1 domain-containing protein</fullName>
    </recommendedName>
</protein>
<evidence type="ECO:0000313" key="2">
    <source>
        <dbReference type="EMBL" id="KAL0010030.1"/>
    </source>
</evidence>
<dbReference type="PANTHER" id="PTHR47723:SF19">
    <property type="entry name" value="POLYNUCLEOTIDYL TRANSFERASE, RIBONUCLEASE H-LIKE SUPERFAMILY PROTEIN"/>
    <property type="match status" value="1"/>
</dbReference>
<keyword evidence="3" id="KW-1185">Reference proteome</keyword>
<organism evidence="2 3">
    <name type="scientific">Lithocarpus litseifolius</name>
    <dbReference type="NCBI Taxonomy" id="425828"/>
    <lineage>
        <taxon>Eukaryota</taxon>
        <taxon>Viridiplantae</taxon>
        <taxon>Streptophyta</taxon>
        <taxon>Embryophyta</taxon>
        <taxon>Tracheophyta</taxon>
        <taxon>Spermatophyta</taxon>
        <taxon>Magnoliopsida</taxon>
        <taxon>eudicotyledons</taxon>
        <taxon>Gunneridae</taxon>
        <taxon>Pentapetalae</taxon>
        <taxon>rosids</taxon>
        <taxon>fabids</taxon>
        <taxon>Fagales</taxon>
        <taxon>Fagaceae</taxon>
        <taxon>Lithocarpus</taxon>
    </lineage>
</organism>
<feature type="domain" description="RNase H type-1" evidence="1">
    <location>
        <begin position="147"/>
        <end position="243"/>
    </location>
</feature>
<dbReference type="AlphaFoldDB" id="A0AAW2DLL5"/>
<evidence type="ECO:0000313" key="3">
    <source>
        <dbReference type="Proteomes" id="UP001459277"/>
    </source>
</evidence>
<accession>A0AAW2DLL5</accession>
<comment type="caution">
    <text evidence="2">The sequence shown here is derived from an EMBL/GenBank/DDBJ whole genome shotgun (WGS) entry which is preliminary data.</text>
</comment>
<dbReference type="InterPro" id="IPR036397">
    <property type="entry name" value="RNaseH_sf"/>
</dbReference>
<name>A0AAW2DLL5_9ROSI</name>
<reference evidence="2 3" key="1">
    <citation type="submission" date="2024-01" db="EMBL/GenBank/DDBJ databases">
        <title>A telomere-to-telomere, gap-free genome of sweet tea (Lithocarpus litseifolius).</title>
        <authorList>
            <person name="Zhou J."/>
        </authorList>
    </citation>
    <scope>NUCLEOTIDE SEQUENCE [LARGE SCALE GENOMIC DNA]</scope>
    <source>
        <strain evidence="2">Zhou-2022a</strain>
        <tissue evidence="2">Leaf</tissue>
    </source>
</reference>
<dbReference type="PANTHER" id="PTHR47723">
    <property type="entry name" value="OS05G0353850 PROTEIN"/>
    <property type="match status" value="1"/>
</dbReference>
<evidence type="ECO:0000259" key="1">
    <source>
        <dbReference type="Pfam" id="PF13456"/>
    </source>
</evidence>
<dbReference type="InterPro" id="IPR053151">
    <property type="entry name" value="RNase_H-like"/>
</dbReference>
<dbReference type="Proteomes" id="UP001459277">
    <property type="component" value="Unassembled WGS sequence"/>
</dbReference>
<dbReference type="Pfam" id="PF13456">
    <property type="entry name" value="RVT_3"/>
    <property type="match status" value="1"/>
</dbReference>
<dbReference type="Gene3D" id="3.30.420.10">
    <property type="entry name" value="Ribonuclease H-like superfamily/Ribonuclease H"/>
    <property type="match status" value="1"/>
</dbReference>
<sequence length="354" mass="40089">MHADLRVNELISHEPVGWKMQVIDALFLPYEADTIKSIPLSTHLPLDKLIWATTTNGLFSVRSAYRFAFEPTAISSFFDLVWHLMMIEEYDEDKMATVVTIAWSIWANRNEVRHGGIKKTGEALVKWSAQYLAEYRGANSSPEPIPRSQDGLIVAALSQKINAPLGVLEVEAKAVEVALQFVRDVGISDFIMEGDSLVIYNALSGHSTPPSSVASVISSALAFCGLFHRVEFSHIRRQGFAKALKLFKHFGMVPDRLLLARSNTIIEDSWHICRAMWPWSPLDRRRRTIRLVISPIQSGMPCRKVGSYLTIAHVKHYEACTEIKEAIRNLMIEKVIGKIKDLKRCEVDKAKRWF</sequence>
<dbReference type="InterPro" id="IPR002156">
    <property type="entry name" value="RNaseH_domain"/>
</dbReference>
<gene>
    <name evidence="2" type="ORF">SO802_005138</name>
</gene>
<proteinExistence type="predicted"/>